<feature type="transmembrane region" description="Helical" evidence="1">
    <location>
        <begin position="47"/>
        <end position="64"/>
    </location>
</feature>
<dbReference type="RefSeq" id="WP_081555014.1">
    <property type="nucleotide sequence ID" value="NZ_MUKV01000006.1"/>
</dbReference>
<dbReference type="Proteomes" id="UP000192721">
    <property type="component" value="Unassembled WGS sequence"/>
</dbReference>
<reference evidence="2 3" key="1">
    <citation type="submission" date="2017-02" db="EMBL/GenBank/DDBJ databases">
        <title>Chromobacterium haemolyticum H5244.</title>
        <authorList>
            <person name="Gulvik C.A."/>
        </authorList>
    </citation>
    <scope>NUCLEOTIDE SEQUENCE [LARGE SCALE GENOMIC DNA]</scope>
    <source>
        <strain evidence="2 3">H5244</strain>
    </source>
</reference>
<dbReference type="AlphaFoldDB" id="A0A1W0D4L6"/>
<keyword evidence="1" id="KW-0812">Transmembrane</keyword>
<evidence type="ECO:0000256" key="1">
    <source>
        <dbReference type="SAM" id="Phobius"/>
    </source>
</evidence>
<comment type="caution">
    <text evidence="2">The sequence shown here is derived from an EMBL/GenBank/DDBJ whole genome shotgun (WGS) entry which is preliminary data.</text>
</comment>
<feature type="transmembrane region" description="Helical" evidence="1">
    <location>
        <begin position="6"/>
        <end position="26"/>
    </location>
</feature>
<evidence type="ECO:0008006" key="4">
    <source>
        <dbReference type="Google" id="ProtNLM"/>
    </source>
</evidence>
<accession>A0A1W0D4L6</accession>
<evidence type="ECO:0000313" key="2">
    <source>
        <dbReference type="EMBL" id="OQS41926.1"/>
    </source>
</evidence>
<protein>
    <recommendedName>
        <fullName evidence="4">DUF2214 domain-containing protein</fullName>
    </recommendedName>
</protein>
<evidence type="ECO:0000313" key="3">
    <source>
        <dbReference type="Proteomes" id="UP000192721"/>
    </source>
</evidence>
<sequence length="140" mass="15958">MLWHWLLASLHLLALGAGLAALWSRAGLLRQQQFPSQTSQLFRSHRWWLLALTLWTISGLGLLSLDPSRLQHPLFILKLLTLTPLLLLEVRASRGLMRWQSQLRIQRSLELRGADSLAHSSYWQIWLLLAVVGESVALHG</sequence>
<keyword evidence="1" id="KW-0472">Membrane</keyword>
<name>A0A1W0D4L6_9NEIS</name>
<dbReference type="EMBL" id="MUKV01000006">
    <property type="protein sequence ID" value="OQS41926.1"/>
    <property type="molecule type" value="Genomic_DNA"/>
</dbReference>
<proteinExistence type="predicted"/>
<keyword evidence="1" id="KW-1133">Transmembrane helix</keyword>
<gene>
    <name evidence="2" type="ORF">B0T45_06715</name>
</gene>
<organism evidence="2 3">
    <name type="scientific">Chromobacterium haemolyticum</name>
    <dbReference type="NCBI Taxonomy" id="394935"/>
    <lineage>
        <taxon>Bacteria</taxon>
        <taxon>Pseudomonadati</taxon>
        <taxon>Pseudomonadota</taxon>
        <taxon>Betaproteobacteria</taxon>
        <taxon>Neisseriales</taxon>
        <taxon>Chromobacteriaceae</taxon>
        <taxon>Chromobacterium</taxon>
    </lineage>
</organism>